<dbReference type="Proteomes" id="UP000246058">
    <property type="component" value="Chromosome"/>
</dbReference>
<dbReference type="KEGG" id="meti:DK427_09615"/>
<keyword evidence="2" id="KW-1185">Reference proteome</keyword>
<gene>
    <name evidence="1" type="ORF">DK427_09615</name>
</gene>
<proteinExistence type="predicted"/>
<evidence type="ECO:0000313" key="2">
    <source>
        <dbReference type="Proteomes" id="UP000246058"/>
    </source>
</evidence>
<accession>A0A2U8VS41</accession>
<sequence>MSDSPVSTSLRPPRILDAAFEGDLVAGPLAPLLTLVQRDRDLIAEIRTDILDVYCKGQRLVSVKRLRDGYRLLSHEKFWGIQSLDVQVAEQVAAFCETEVPHIKQRIALHAARGKEIEFEQLLVRVNNREGLNSDYIAVDRQGIAEEGKGRTDVVGVYWPGDRRITNDALMPALIEVKFGLGGGVEGVAAQLSRYFEDLRGTLPTFAHELQGQLRQKARLGLLNGLSDLAQAKIQRLPVSDRIEDVRAVVALVDYNPRAGRLDLGALRALPFADQIDLFHLGFGLWRANSAFRAEPQVAVKEGWIDAVQGGRFDAIPNPFHWNDSIELMDLLDGYEVAREIGITKLSAFANAKLSHAEATGCWPGTALELWLCLFFEHRRARHSGEPEEYAEGPHPVRDALCQSLRDALQRLSDHERSDLTGWLAKHRAGGAAD</sequence>
<reference evidence="1 2" key="1">
    <citation type="submission" date="2018-05" db="EMBL/GenBank/DDBJ databases">
        <title>Complete Genome Sequence of Methylobacterium sp. 17Sr1-43.</title>
        <authorList>
            <person name="Srinivasan S."/>
        </authorList>
    </citation>
    <scope>NUCLEOTIDE SEQUENCE [LARGE SCALE GENOMIC DNA]</scope>
    <source>
        <strain evidence="1 2">17Sr1-43</strain>
    </source>
</reference>
<organism evidence="1 2">
    <name type="scientific">Methylobacterium radiodurans</name>
    <dbReference type="NCBI Taxonomy" id="2202828"/>
    <lineage>
        <taxon>Bacteria</taxon>
        <taxon>Pseudomonadati</taxon>
        <taxon>Pseudomonadota</taxon>
        <taxon>Alphaproteobacteria</taxon>
        <taxon>Hyphomicrobiales</taxon>
        <taxon>Methylobacteriaceae</taxon>
        <taxon>Methylobacterium</taxon>
    </lineage>
</organism>
<dbReference type="AlphaFoldDB" id="A0A2U8VS41"/>
<evidence type="ECO:0000313" key="1">
    <source>
        <dbReference type="EMBL" id="AWN35956.1"/>
    </source>
</evidence>
<dbReference type="EMBL" id="CP029551">
    <property type="protein sequence ID" value="AWN35956.1"/>
    <property type="molecule type" value="Genomic_DNA"/>
</dbReference>
<protein>
    <submittedName>
        <fullName evidence="1">Uncharacterized protein</fullName>
    </submittedName>
</protein>
<name>A0A2U8VS41_9HYPH</name>
<dbReference type="OrthoDB" id="5917942at2"/>